<dbReference type="Proteomes" id="UP000231436">
    <property type="component" value="Unassembled WGS sequence"/>
</dbReference>
<dbReference type="Gene3D" id="3.90.79.10">
    <property type="entry name" value="Nucleoside Triphosphate Pyrophosphohydrolase"/>
    <property type="match status" value="1"/>
</dbReference>
<dbReference type="GO" id="GO:0009236">
    <property type="term" value="P:cobalamin biosynthetic process"/>
    <property type="evidence" value="ECO:0007669"/>
    <property type="project" value="InterPro"/>
</dbReference>
<reference evidence="5" key="1">
    <citation type="submission" date="2017-09" db="EMBL/GenBank/DDBJ databases">
        <title>Depth-based differentiation of microbial function through sediment-hosted aquifers and enrichment of novel symbionts in the deep terrestrial subsurface.</title>
        <authorList>
            <person name="Probst A.J."/>
            <person name="Ladd B."/>
            <person name="Jarett J.K."/>
            <person name="Geller-Mcgrath D.E."/>
            <person name="Sieber C.M.K."/>
            <person name="Emerson J.B."/>
            <person name="Anantharaman K."/>
            <person name="Thomas B.C."/>
            <person name="Malmstrom R."/>
            <person name="Stieglmeier M."/>
            <person name="Klingl A."/>
            <person name="Woyke T."/>
            <person name="Ryan C.M."/>
            <person name="Banfield J.F."/>
        </authorList>
    </citation>
    <scope>NUCLEOTIDE SEQUENCE [LARGE SCALE GENOMIC DNA]</scope>
</reference>
<dbReference type="InterPro" id="IPR015797">
    <property type="entry name" value="NUDIX_hydrolase-like_dom_sf"/>
</dbReference>
<dbReference type="Pfam" id="PF00293">
    <property type="entry name" value="NUDIX"/>
    <property type="match status" value="1"/>
</dbReference>
<gene>
    <name evidence="4" type="ORF">COV05_04380</name>
</gene>
<feature type="domain" description="Nudix hydrolase" evidence="3">
    <location>
        <begin position="7"/>
        <end position="144"/>
    </location>
</feature>
<dbReference type="PROSITE" id="PS00893">
    <property type="entry name" value="NUDIX_BOX"/>
    <property type="match status" value="1"/>
</dbReference>
<dbReference type="Gene3D" id="3.40.50.300">
    <property type="entry name" value="P-loop containing nucleotide triphosphate hydrolases"/>
    <property type="match status" value="1"/>
</dbReference>
<evidence type="ECO:0000259" key="3">
    <source>
        <dbReference type="PROSITE" id="PS51462"/>
    </source>
</evidence>
<dbReference type="InterPro" id="IPR020476">
    <property type="entry name" value="Nudix_hydrolase"/>
</dbReference>
<protein>
    <recommendedName>
        <fullName evidence="3">Nudix hydrolase domain-containing protein</fullName>
    </recommendedName>
</protein>
<comment type="caution">
    <text evidence="4">The sequence shown here is derived from an EMBL/GenBank/DDBJ whole genome shotgun (WGS) entry which is preliminary data.</text>
</comment>
<dbReference type="AlphaFoldDB" id="A0A2M8LGK4"/>
<dbReference type="PROSITE" id="PS51462">
    <property type="entry name" value="NUDIX"/>
    <property type="match status" value="1"/>
</dbReference>
<dbReference type="PANTHER" id="PTHR46638:SF1">
    <property type="entry name" value="CORRINOID ADENOSYLTRANSFERASE"/>
    <property type="match status" value="1"/>
</dbReference>
<proteinExistence type="inferred from homology"/>
<dbReference type="InterPro" id="IPR003724">
    <property type="entry name" value="CblAdoTrfase_CobA"/>
</dbReference>
<dbReference type="PRINTS" id="PR00502">
    <property type="entry name" value="NUDIXFAMILY"/>
</dbReference>
<evidence type="ECO:0000313" key="5">
    <source>
        <dbReference type="Proteomes" id="UP000231436"/>
    </source>
</evidence>
<dbReference type="Pfam" id="PF02572">
    <property type="entry name" value="CobA_CobO_BtuR"/>
    <property type="match status" value="1"/>
</dbReference>
<dbReference type="SUPFAM" id="SSF55811">
    <property type="entry name" value="Nudix"/>
    <property type="match status" value="1"/>
</dbReference>
<organism evidence="4 5">
    <name type="scientific">Candidatus Uhrbacteria bacterium CG10_big_fil_rev_8_21_14_0_10_48_16</name>
    <dbReference type="NCBI Taxonomy" id="1975038"/>
    <lineage>
        <taxon>Bacteria</taxon>
        <taxon>Candidatus Uhriibacteriota</taxon>
    </lineage>
</organism>
<dbReference type="GO" id="GO:0016787">
    <property type="term" value="F:hydrolase activity"/>
    <property type="evidence" value="ECO:0007669"/>
    <property type="project" value="UniProtKB-KW"/>
</dbReference>
<dbReference type="GO" id="GO:0008817">
    <property type="term" value="F:corrinoid adenosyltransferase activity"/>
    <property type="evidence" value="ECO:0007669"/>
    <property type="project" value="InterPro"/>
</dbReference>
<dbReference type="InterPro" id="IPR020084">
    <property type="entry name" value="NUDIX_hydrolase_CS"/>
</dbReference>
<evidence type="ECO:0000256" key="2">
    <source>
        <dbReference type="RuleBase" id="RU003476"/>
    </source>
</evidence>
<evidence type="ECO:0000313" key="4">
    <source>
        <dbReference type="EMBL" id="PJE76577.1"/>
    </source>
</evidence>
<comment type="similarity">
    <text evidence="2">Belongs to the Nudix hydrolase family.</text>
</comment>
<dbReference type="EMBL" id="PFEU01000018">
    <property type="protein sequence ID" value="PJE76577.1"/>
    <property type="molecule type" value="Genomic_DNA"/>
</dbReference>
<dbReference type="PANTHER" id="PTHR46638">
    <property type="entry name" value="CORRINOID ADENOSYLTRANSFERASE"/>
    <property type="match status" value="1"/>
</dbReference>
<dbReference type="InterPro" id="IPR027417">
    <property type="entry name" value="P-loop_NTPase"/>
</dbReference>
<keyword evidence="1 2" id="KW-0378">Hydrolase</keyword>
<dbReference type="GO" id="GO:0005524">
    <property type="term" value="F:ATP binding"/>
    <property type="evidence" value="ECO:0007669"/>
    <property type="project" value="InterPro"/>
</dbReference>
<sequence length="338" mass="37835">MILHMEKKFVANKAVLVNAQGKILLVRDTGKLDHKDVEGKWDFPGGRMDVGETPHEGLLRELHEELGLVPEDVQIENPIHVGLWGVGGDTLNQPIVGIFYVVRLIGSPEIRLSEEHNEFKWIDPRFNPPDTEPLPGGETINAFRTYEGIVVASDEAIKGREGYGLIQLFTGNGKGKTTASLGEAIRAIGAGKRVGIVYFDKGGDTHYFERLVLDGLEGVEYVATGRDRIDPITNRFDFSITEFDKQEGARGLREVARMFTATYDVVVMDEVNSSADLGIIAVEDVLRVLDQKSERTELIMTGRNAPQEFMDRAHLMTEMRLRKHYFYSGVKAREGLDY</sequence>
<evidence type="ECO:0000256" key="1">
    <source>
        <dbReference type="ARBA" id="ARBA00022801"/>
    </source>
</evidence>
<name>A0A2M8LGK4_9BACT</name>
<dbReference type="SUPFAM" id="SSF52540">
    <property type="entry name" value="P-loop containing nucleoside triphosphate hydrolases"/>
    <property type="match status" value="1"/>
</dbReference>
<accession>A0A2M8LGK4</accession>
<dbReference type="InterPro" id="IPR000086">
    <property type="entry name" value="NUDIX_hydrolase_dom"/>
</dbReference>